<feature type="transmembrane region" description="Helical" evidence="1">
    <location>
        <begin position="94"/>
        <end position="114"/>
    </location>
</feature>
<evidence type="ECO:0000256" key="1">
    <source>
        <dbReference type="SAM" id="Phobius"/>
    </source>
</evidence>
<evidence type="ECO:0000313" key="2">
    <source>
        <dbReference type="EMBL" id="AXG73688.1"/>
    </source>
</evidence>
<dbReference type="Pfam" id="PF14264">
    <property type="entry name" value="Glucos_trans_II"/>
    <property type="match status" value="1"/>
</dbReference>
<evidence type="ECO:0008006" key="4">
    <source>
        <dbReference type="Google" id="ProtNLM"/>
    </source>
</evidence>
<feature type="transmembrane region" description="Helical" evidence="1">
    <location>
        <begin position="316"/>
        <end position="334"/>
    </location>
</feature>
<dbReference type="KEGG" id="fat:DVK85_05360"/>
<sequence>MSKTISSEYFKLLFFSIVISFIAYGFALTNFSLTIDSEQVFLPDTSLALGRWGTNILRYHIFEGIIPYFTLLLSLILLSLSAVEIAQLFRLNNLMGYIFCGLFLTFPQMAYQLVFTMQADVVALGFLTSALSIKFFIKSLEGSLNLKSASYFTFSSLFFMFVIALYQALAFIPIIIYIIILFQNTSSENYNFKTEFKKGLLFIGLMITSVILYFISVKIICPNGDGSGFLANYTQGDKNLFVNFYEIWIANIKGSSYYGNKTFLISSIICVLLIINLFFGERKNRPIRSFLLLLMMVIPFIISFFITSGYNPPRIYVTEGIVFAFIIVSFLSMIKKAKISLIFSSLIMLTNIYFITMLFWSNHKLYNHDINIARNIDNSIRAKYPNFDPTSEYVYFFGSLPYGEHEKFRLPNSEIFGGSFFIWDGGSNDRIISFMKFSDVASYRKIDNKETYTKIKDSINSMPTWPKSGYIKRIDDVIIVKLGDKKGAKLWVE</sequence>
<name>A0A345HAS8_9FLAO</name>
<feature type="transmembrane region" description="Helical" evidence="1">
    <location>
        <begin position="291"/>
        <end position="310"/>
    </location>
</feature>
<feature type="transmembrane region" description="Helical" evidence="1">
    <location>
        <begin position="341"/>
        <end position="360"/>
    </location>
</feature>
<reference evidence="2 3" key="1">
    <citation type="submission" date="2018-07" db="EMBL/GenBank/DDBJ databases">
        <title>Complete genome sequence of Flavobacterium arcticum type strain SM1502T.</title>
        <authorList>
            <person name="Li Y."/>
            <person name="Li D.-D."/>
        </authorList>
    </citation>
    <scope>NUCLEOTIDE SEQUENCE [LARGE SCALE GENOMIC DNA]</scope>
    <source>
        <strain evidence="2 3">SM1502</strain>
    </source>
</reference>
<feature type="transmembrane region" description="Helical" evidence="1">
    <location>
        <begin position="200"/>
        <end position="220"/>
    </location>
</feature>
<evidence type="ECO:0000313" key="3">
    <source>
        <dbReference type="Proteomes" id="UP000253951"/>
    </source>
</evidence>
<feature type="transmembrane region" description="Helical" evidence="1">
    <location>
        <begin position="65"/>
        <end position="88"/>
    </location>
</feature>
<dbReference type="Proteomes" id="UP000253951">
    <property type="component" value="Chromosome"/>
</dbReference>
<organism evidence="2 3">
    <name type="scientific">Flavobacterium arcticum</name>
    <dbReference type="NCBI Taxonomy" id="1784713"/>
    <lineage>
        <taxon>Bacteria</taxon>
        <taxon>Pseudomonadati</taxon>
        <taxon>Bacteroidota</taxon>
        <taxon>Flavobacteriia</taxon>
        <taxon>Flavobacteriales</taxon>
        <taxon>Flavobacteriaceae</taxon>
        <taxon>Flavobacterium</taxon>
    </lineage>
</organism>
<gene>
    <name evidence="2" type="ORF">DVK85_05360</name>
</gene>
<keyword evidence="1" id="KW-1133">Transmembrane helix</keyword>
<dbReference type="AlphaFoldDB" id="A0A345HAS8"/>
<feature type="transmembrane region" description="Helical" evidence="1">
    <location>
        <begin position="12"/>
        <end position="33"/>
    </location>
</feature>
<keyword evidence="3" id="KW-1185">Reference proteome</keyword>
<accession>A0A345HAS8</accession>
<feature type="transmembrane region" description="Helical" evidence="1">
    <location>
        <begin position="157"/>
        <end position="180"/>
    </location>
</feature>
<dbReference type="EMBL" id="CP031188">
    <property type="protein sequence ID" value="AXG73688.1"/>
    <property type="molecule type" value="Genomic_DNA"/>
</dbReference>
<proteinExistence type="predicted"/>
<keyword evidence="1" id="KW-0812">Transmembrane</keyword>
<dbReference type="OrthoDB" id="8612933at2"/>
<protein>
    <recommendedName>
        <fullName evidence="4">Glycosyltransferase RgtA/B/C/D-like domain-containing protein</fullName>
    </recommendedName>
</protein>
<feature type="transmembrane region" description="Helical" evidence="1">
    <location>
        <begin position="262"/>
        <end position="279"/>
    </location>
</feature>
<dbReference type="RefSeq" id="WP_114677448.1">
    <property type="nucleotide sequence ID" value="NZ_CP031188.1"/>
</dbReference>
<dbReference type="InterPro" id="IPR025686">
    <property type="entry name" value="Glucos_trans_II"/>
</dbReference>
<keyword evidence="1" id="KW-0472">Membrane</keyword>